<feature type="chain" id="PRO_5024838803" evidence="1">
    <location>
        <begin position="17"/>
        <end position="147"/>
    </location>
</feature>
<name>A0A5N7B8J5_9EURO</name>
<dbReference type="AlphaFoldDB" id="A0A5N7B8J5"/>
<gene>
    <name evidence="2" type="ORF">BDV26DRAFT_292661</name>
</gene>
<keyword evidence="1" id="KW-0732">Signal</keyword>
<accession>A0A5N7B8J5</accession>
<reference evidence="2 3" key="1">
    <citation type="submission" date="2019-04" db="EMBL/GenBank/DDBJ databases">
        <title>Friends and foes A comparative genomics studyof 23 Aspergillus species from section Flavi.</title>
        <authorList>
            <consortium name="DOE Joint Genome Institute"/>
            <person name="Kjaerbolling I."/>
            <person name="Vesth T."/>
            <person name="Frisvad J.C."/>
            <person name="Nybo J.L."/>
            <person name="Theobald S."/>
            <person name="Kildgaard S."/>
            <person name="Isbrandt T."/>
            <person name="Kuo A."/>
            <person name="Sato A."/>
            <person name="Lyhne E.K."/>
            <person name="Kogle M.E."/>
            <person name="Wiebenga A."/>
            <person name="Kun R.S."/>
            <person name="Lubbers R.J."/>
            <person name="Makela M.R."/>
            <person name="Barry K."/>
            <person name="Chovatia M."/>
            <person name="Clum A."/>
            <person name="Daum C."/>
            <person name="Haridas S."/>
            <person name="He G."/>
            <person name="LaButti K."/>
            <person name="Lipzen A."/>
            <person name="Mondo S."/>
            <person name="Riley R."/>
            <person name="Salamov A."/>
            <person name="Simmons B.A."/>
            <person name="Magnuson J.K."/>
            <person name="Henrissat B."/>
            <person name="Mortensen U.H."/>
            <person name="Larsen T.O."/>
            <person name="Devries R.P."/>
            <person name="Grigoriev I.V."/>
            <person name="Machida M."/>
            <person name="Baker S.E."/>
            <person name="Andersen M.R."/>
        </authorList>
    </citation>
    <scope>NUCLEOTIDE SEQUENCE [LARGE SCALE GENOMIC DNA]</scope>
    <source>
        <strain evidence="2 3">IBT 29228</strain>
    </source>
</reference>
<protein>
    <submittedName>
        <fullName evidence="2">Uncharacterized protein</fullName>
    </submittedName>
</protein>
<evidence type="ECO:0000313" key="2">
    <source>
        <dbReference type="EMBL" id="KAE8378058.1"/>
    </source>
</evidence>
<evidence type="ECO:0000256" key="1">
    <source>
        <dbReference type="SAM" id="SignalP"/>
    </source>
</evidence>
<dbReference type="OrthoDB" id="4173750at2759"/>
<sequence length="147" mass="15853">MKFISVVALLAPVVLAAPQARNNEAWITLLKEQCPDISEQCLDIAKKVHQPGLSVLEVGQAVQAMPTCTPAYVECIQTISGVSSDVSTFPQPDATQGQLTTCLLNIPPDHIKYFLDNDQASTPIPASRNCALRELHRVAHVELGPLA</sequence>
<feature type="signal peptide" evidence="1">
    <location>
        <begin position="1"/>
        <end position="16"/>
    </location>
</feature>
<proteinExistence type="predicted"/>
<dbReference type="EMBL" id="ML736214">
    <property type="protein sequence ID" value="KAE8378058.1"/>
    <property type="molecule type" value="Genomic_DNA"/>
</dbReference>
<organism evidence="2 3">
    <name type="scientific">Aspergillus bertholletiae</name>
    <dbReference type="NCBI Taxonomy" id="1226010"/>
    <lineage>
        <taxon>Eukaryota</taxon>
        <taxon>Fungi</taxon>
        <taxon>Dikarya</taxon>
        <taxon>Ascomycota</taxon>
        <taxon>Pezizomycotina</taxon>
        <taxon>Eurotiomycetes</taxon>
        <taxon>Eurotiomycetidae</taxon>
        <taxon>Eurotiales</taxon>
        <taxon>Aspergillaceae</taxon>
        <taxon>Aspergillus</taxon>
        <taxon>Aspergillus subgen. Circumdati</taxon>
    </lineage>
</organism>
<dbReference type="Proteomes" id="UP000326198">
    <property type="component" value="Unassembled WGS sequence"/>
</dbReference>
<evidence type="ECO:0000313" key="3">
    <source>
        <dbReference type="Proteomes" id="UP000326198"/>
    </source>
</evidence>
<keyword evidence="3" id="KW-1185">Reference proteome</keyword>